<protein>
    <submittedName>
        <fullName evidence="2">Uncharacterized protein DUF1599</fullName>
    </submittedName>
</protein>
<sequence>MAKSKDTRITVDDLYEMEYPSKSVETTPPTFEQQLETISAELVDLLGRKNRGYGNSHDRQLDQYGAVATVIRLDDKLSRLRSLVIDGVPDEVGESIDDTLLDICGYSLLLLRYLRNGAIGE</sequence>
<feature type="domain" description="Nucleotide modification associated" evidence="1">
    <location>
        <begin position="49"/>
        <end position="110"/>
    </location>
</feature>
<keyword evidence="3" id="KW-1185">Reference proteome</keyword>
<dbReference type="Proteomes" id="UP000295558">
    <property type="component" value="Unassembled WGS sequence"/>
</dbReference>
<evidence type="ECO:0000259" key="1">
    <source>
        <dbReference type="Pfam" id="PF07659"/>
    </source>
</evidence>
<dbReference type="EMBL" id="SNZK01000003">
    <property type="protein sequence ID" value="TDR53937.1"/>
    <property type="molecule type" value="Genomic_DNA"/>
</dbReference>
<organism evidence="2 3">
    <name type="scientific">Listeria rocourtiae</name>
    <dbReference type="NCBI Taxonomy" id="647910"/>
    <lineage>
        <taxon>Bacteria</taxon>
        <taxon>Bacillati</taxon>
        <taxon>Bacillota</taxon>
        <taxon>Bacilli</taxon>
        <taxon>Bacillales</taxon>
        <taxon>Listeriaceae</taxon>
        <taxon>Listeria</taxon>
    </lineage>
</organism>
<dbReference type="InterPro" id="IPR011630">
    <property type="entry name" value="DUF1599"/>
</dbReference>
<reference evidence="2 3" key="1">
    <citation type="submission" date="2019-03" db="EMBL/GenBank/DDBJ databases">
        <title>Genomic Encyclopedia of Type Strains, Phase III (KMG-III): the genomes of soil and plant-associated and newly described type strains.</title>
        <authorList>
            <person name="Whitman W."/>
        </authorList>
    </citation>
    <scope>NUCLEOTIDE SEQUENCE [LARGE SCALE GENOMIC DNA]</scope>
    <source>
        <strain evidence="2 3">CECT 7972</strain>
    </source>
</reference>
<dbReference type="RefSeq" id="WP_051994452.1">
    <property type="nucleotide sequence ID" value="NZ_SNZK01000003.1"/>
</dbReference>
<name>A0A4R6ZN76_9LIST</name>
<dbReference type="AlphaFoldDB" id="A0A4R6ZN76"/>
<dbReference type="STRING" id="1265846.PROCOU_16974"/>
<accession>A0A4R6ZN76</accession>
<evidence type="ECO:0000313" key="2">
    <source>
        <dbReference type="EMBL" id="TDR53937.1"/>
    </source>
</evidence>
<dbReference type="Pfam" id="PF07659">
    <property type="entry name" value="DUF1599"/>
    <property type="match status" value="1"/>
</dbReference>
<evidence type="ECO:0000313" key="3">
    <source>
        <dbReference type="Proteomes" id="UP000295558"/>
    </source>
</evidence>
<proteinExistence type="predicted"/>
<gene>
    <name evidence="2" type="ORF">DFP96_10331</name>
</gene>
<comment type="caution">
    <text evidence="2">The sequence shown here is derived from an EMBL/GenBank/DDBJ whole genome shotgun (WGS) entry which is preliminary data.</text>
</comment>